<dbReference type="eggNOG" id="KOG3170">
    <property type="taxonomic scope" value="Eukaryota"/>
</dbReference>
<dbReference type="PANTHER" id="PTHR45809:SF3">
    <property type="entry name" value="VIRAL IAP-ASSOCIATED FACTOR HOMOLOG"/>
    <property type="match status" value="1"/>
</dbReference>
<feature type="domain" description="Phosducin" evidence="3">
    <location>
        <begin position="49"/>
        <end position="176"/>
    </location>
</feature>
<dbReference type="GO" id="GO:0006457">
    <property type="term" value="P:protein folding"/>
    <property type="evidence" value="ECO:0000318"/>
    <property type="project" value="GO_Central"/>
</dbReference>
<feature type="region of interest" description="Disordered" evidence="2">
    <location>
        <begin position="207"/>
        <end position="235"/>
    </location>
</feature>
<sequence length="235" mass="26903">MQDPNEDTEWNDILRQKGILPPKEEPKEEEVEIAPPDKNVVSPEGKPYQEMNMDELDEFEDDLDEQFFLEYKRKRLLEMQETVKRSQFGDLREISGQDYIQEVTKAGEGINVVLHLYQAGIPLCKLINNHLSTLAQKFPETKFLKSISTTTIPNYPDKNLPTIFVYNNGELKGQLIGPFSFGGMKLTIDSLEWKLAQFKAIKSDLSEDPTAANQIRDVMSDSLRNQNDDDDDGDD</sequence>
<dbReference type="Gene3D" id="3.40.30.10">
    <property type="entry name" value="Glutaredoxin"/>
    <property type="match status" value="1"/>
</dbReference>
<gene>
    <name evidence="4" type="ORF">TRIADDRAFT_61162</name>
</gene>
<evidence type="ECO:0000313" key="4">
    <source>
        <dbReference type="EMBL" id="EDV20467.1"/>
    </source>
</evidence>
<dbReference type="CDD" id="cd02988">
    <property type="entry name" value="Phd_like_VIAF"/>
    <property type="match status" value="1"/>
</dbReference>
<keyword evidence="5" id="KW-1185">Reference proteome</keyword>
<protein>
    <recommendedName>
        <fullName evidence="3">Phosducin domain-containing protein</fullName>
    </recommendedName>
</protein>
<dbReference type="InterPro" id="IPR051498">
    <property type="entry name" value="Phosducin-like_chap/apop_reg"/>
</dbReference>
<dbReference type="InterPro" id="IPR024253">
    <property type="entry name" value="Phosducin_thioredoxin-like_dom"/>
</dbReference>
<dbReference type="GO" id="GO:0005737">
    <property type="term" value="C:cytoplasm"/>
    <property type="evidence" value="ECO:0000318"/>
    <property type="project" value="GO_Central"/>
</dbReference>
<dbReference type="HOGENOM" id="CLU_072604_0_0_1"/>
<name>B3SA77_TRIAD</name>
<dbReference type="InParanoid" id="B3SA77"/>
<dbReference type="RefSeq" id="XP_002117161.1">
    <property type="nucleotide sequence ID" value="XM_002117125.1"/>
</dbReference>
<evidence type="ECO:0000256" key="1">
    <source>
        <dbReference type="ARBA" id="ARBA00009686"/>
    </source>
</evidence>
<dbReference type="FunCoup" id="B3SA77">
    <property type="interactions" value="1750"/>
</dbReference>
<organism evidence="4 5">
    <name type="scientific">Trichoplax adhaerens</name>
    <name type="common">Trichoplax reptans</name>
    <dbReference type="NCBI Taxonomy" id="10228"/>
    <lineage>
        <taxon>Eukaryota</taxon>
        <taxon>Metazoa</taxon>
        <taxon>Placozoa</taxon>
        <taxon>Uniplacotomia</taxon>
        <taxon>Trichoplacea</taxon>
        <taxon>Trichoplacidae</taxon>
        <taxon>Trichoplax</taxon>
    </lineage>
</organism>
<dbReference type="Pfam" id="PF02114">
    <property type="entry name" value="Phosducin"/>
    <property type="match status" value="1"/>
</dbReference>
<dbReference type="OMA" id="FCEIRAN"/>
<dbReference type="EMBL" id="DS985260">
    <property type="protein sequence ID" value="EDV20467.1"/>
    <property type="molecule type" value="Genomic_DNA"/>
</dbReference>
<dbReference type="OrthoDB" id="45518at2759"/>
<dbReference type="KEGG" id="tad:TRIADDRAFT_61162"/>
<dbReference type="SUPFAM" id="SSF52833">
    <property type="entry name" value="Thioredoxin-like"/>
    <property type="match status" value="1"/>
</dbReference>
<dbReference type="Proteomes" id="UP000009022">
    <property type="component" value="Unassembled WGS sequence"/>
</dbReference>
<accession>B3SA77</accession>
<reference evidence="4 5" key="1">
    <citation type="journal article" date="2008" name="Nature">
        <title>The Trichoplax genome and the nature of placozoans.</title>
        <authorList>
            <person name="Srivastava M."/>
            <person name="Begovic E."/>
            <person name="Chapman J."/>
            <person name="Putnam N.H."/>
            <person name="Hellsten U."/>
            <person name="Kawashima T."/>
            <person name="Kuo A."/>
            <person name="Mitros T."/>
            <person name="Salamov A."/>
            <person name="Carpenter M.L."/>
            <person name="Signorovitch A.Y."/>
            <person name="Moreno M.A."/>
            <person name="Kamm K."/>
            <person name="Grimwood J."/>
            <person name="Schmutz J."/>
            <person name="Shapiro H."/>
            <person name="Grigoriev I.V."/>
            <person name="Buss L.W."/>
            <person name="Schierwater B."/>
            <person name="Dellaporta S.L."/>
            <person name="Rokhsar D.S."/>
        </authorList>
    </citation>
    <scope>NUCLEOTIDE SEQUENCE [LARGE SCALE GENOMIC DNA]</scope>
    <source>
        <strain evidence="4 5">Grell-BS-1999</strain>
    </source>
</reference>
<dbReference type="GeneID" id="6758297"/>
<dbReference type="PANTHER" id="PTHR45809">
    <property type="entry name" value="VIRAL IAP-ASSOCIATED FACTOR HOMOLOG"/>
    <property type="match status" value="1"/>
</dbReference>
<dbReference type="STRING" id="10228.B3SA77"/>
<proteinExistence type="inferred from homology"/>
<dbReference type="InterPro" id="IPR036249">
    <property type="entry name" value="Thioredoxin-like_sf"/>
</dbReference>
<dbReference type="PhylomeDB" id="B3SA77"/>
<dbReference type="CTD" id="6758297"/>
<evidence type="ECO:0000313" key="5">
    <source>
        <dbReference type="Proteomes" id="UP000009022"/>
    </source>
</evidence>
<feature type="region of interest" description="Disordered" evidence="2">
    <location>
        <begin position="1"/>
        <end position="47"/>
    </location>
</feature>
<evidence type="ECO:0000259" key="3">
    <source>
        <dbReference type="Pfam" id="PF02114"/>
    </source>
</evidence>
<feature type="compositionally biased region" description="Acidic residues" evidence="2">
    <location>
        <begin position="1"/>
        <end position="10"/>
    </location>
</feature>
<comment type="similarity">
    <text evidence="1">Belongs to the phosducin family.</text>
</comment>
<dbReference type="AlphaFoldDB" id="B3SA77"/>
<evidence type="ECO:0000256" key="2">
    <source>
        <dbReference type="SAM" id="MobiDB-lite"/>
    </source>
</evidence>